<evidence type="ECO:0000313" key="1">
    <source>
        <dbReference type="EMBL" id="CAG7717045.1"/>
    </source>
</evidence>
<proteinExistence type="predicted"/>
<dbReference type="AlphaFoldDB" id="A0A8J2NWH6"/>
<comment type="caution">
    <text evidence="1">The sequence shown here is derived from an EMBL/GenBank/DDBJ whole genome shotgun (WGS) entry which is preliminary data.</text>
</comment>
<organism evidence="1 2">
    <name type="scientific">Allacma fusca</name>
    <dbReference type="NCBI Taxonomy" id="39272"/>
    <lineage>
        <taxon>Eukaryota</taxon>
        <taxon>Metazoa</taxon>
        <taxon>Ecdysozoa</taxon>
        <taxon>Arthropoda</taxon>
        <taxon>Hexapoda</taxon>
        <taxon>Collembola</taxon>
        <taxon>Symphypleona</taxon>
        <taxon>Sminthuridae</taxon>
        <taxon>Allacma</taxon>
    </lineage>
</organism>
<dbReference type="Proteomes" id="UP000708208">
    <property type="component" value="Unassembled WGS sequence"/>
</dbReference>
<name>A0A8J2NWH6_9HEXA</name>
<dbReference type="EMBL" id="CAJVCH010042968">
    <property type="protein sequence ID" value="CAG7717045.1"/>
    <property type="molecule type" value="Genomic_DNA"/>
</dbReference>
<gene>
    <name evidence="1" type="ORF">AFUS01_LOCUS6522</name>
</gene>
<reference evidence="1" key="1">
    <citation type="submission" date="2021-06" db="EMBL/GenBank/DDBJ databases">
        <authorList>
            <person name="Hodson N. C."/>
            <person name="Mongue J. A."/>
            <person name="Jaron S. K."/>
        </authorList>
    </citation>
    <scope>NUCLEOTIDE SEQUENCE</scope>
</reference>
<sequence>VDAISLRTKSRVSVFYKLTASTSNLLTQLETGSDLKLFHQMVEKCLWKPKWATDFLKLIATPQLESLFTEYPSAFFGNRYVIDVFHLENASEEERENYFWKEILNKFRVNGFIDVLISEDYLYPYFQIYLGNVIRVWKFDGNLDKFVQSPDFLKKFTNIGGIHLKYMNLYSERDVSIPAHVEDGMSFNY</sequence>
<keyword evidence="2" id="KW-1185">Reference proteome</keyword>
<evidence type="ECO:0000313" key="2">
    <source>
        <dbReference type="Proteomes" id="UP000708208"/>
    </source>
</evidence>
<accession>A0A8J2NWH6</accession>
<feature type="non-terminal residue" evidence="1">
    <location>
        <position position="1"/>
    </location>
</feature>
<protein>
    <submittedName>
        <fullName evidence="1">Uncharacterized protein</fullName>
    </submittedName>
</protein>